<evidence type="ECO:0000256" key="1">
    <source>
        <dbReference type="SAM" id="Phobius"/>
    </source>
</evidence>
<reference evidence="2" key="1">
    <citation type="submission" date="2023-03" db="EMBL/GenBank/DDBJ databases">
        <title>Massive genome expansion in bonnet fungi (Mycena s.s.) driven by repeated elements and novel gene families across ecological guilds.</title>
        <authorList>
            <consortium name="Lawrence Berkeley National Laboratory"/>
            <person name="Harder C.B."/>
            <person name="Miyauchi S."/>
            <person name="Viragh M."/>
            <person name="Kuo A."/>
            <person name="Thoen E."/>
            <person name="Andreopoulos B."/>
            <person name="Lu D."/>
            <person name="Skrede I."/>
            <person name="Drula E."/>
            <person name="Henrissat B."/>
            <person name="Morin E."/>
            <person name="Kohler A."/>
            <person name="Barry K."/>
            <person name="LaButti K."/>
            <person name="Morin E."/>
            <person name="Salamov A."/>
            <person name="Lipzen A."/>
            <person name="Mereny Z."/>
            <person name="Hegedus B."/>
            <person name="Baldrian P."/>
            <person name="Stursova M."/>
            <person name="Weitz H."/>
            <person name="Taylor A."/>
            <person name="Grigoriev I.V."/>
            <person name="Nagy L.G."/>
            <person name="Martin F."/>
            <person name="Kauserud H."/>
        </authorList>
    </citation>
    <scope>NUCLEOTIDE SEQUENCE</scope>
    <source>
        <strain evidence="2">CBHHK002</strain>
    </source>
</reference>
<feature type="transmembrane region" description="Helical" evidence="1">
    <location>
        <begin position="81"/>
        <end position="101"/>
    </location>
</feature>
<dbReference type="Proteomes" id="UP001218218">
    <property type="component" value="Unassembled WGS sequence"/>
</dbReference>
<dbReference type="EMBL" id="JARIHO010000028">
    <property type="protein sequence ID" value="KAJ7339061.1"/>
    <property type="molecule type" value="Genomic_DNA"/>
</dbReference>
<accession>A0AAD6ZTN1</accession>
<feature type="transmembrane region" description="Helical" evidence="1">
    <location>
        <begin position="12"/>
        <end position="34"/>
    </location>
</feature>
<evidence type="ECO:0000313" key="2">
    <source>
        <dbReference type="EMBL" id="KAJ7339061.1"/>
    </source>
</evidence>
<keyword evidence="1" id="KW-1133">Transmembrane helix</keyword>
<gene>
    <name evidence="2" type="ORF">DFH08DRAFT_964111</name>
</gene>
<organism evidence="2 3">
    <name type="scientific">Mycena albidolilacea</name>
    <dbReference type="NCBI Taxonomy" id="1033008"/>
    <lineage>
        <taxon>Eukaryota</taxon>
        <taxon>Fungi</taxon>
        <taxon>Dikarya</taxon>
        <taxon>Basidiomycota</taxon>
        <taxon>Agaricomycotina</taxon>
        <taxon>Agaricomycetes</taxon>
        <taxon>Agaricomycetidae</taxon>
        <taxon>Agaricales</taxon>
        <taxon>Marasmiineae</taxon>
        <taxon>Mycenaceae</taxon>
        <taxon>Mycena</taxon>
    </lineage>
</organism>
<proteinExistence type="predicted"/>
<keyword evidence="3" id="KW-1185">Reference proteome</keyword>
<dbReference type="AlphaFoldDB" id="A0AAD6ZTN1"/>
<keyword evidence="1" id="KW-0472">Membrane</keyword>
<name>A0AAD6ZTN1_9AGAR</name>
<keyword evidence="1" id="KW-0812">Transmembrane</keyword>
<protein>
    <submittedName>
        <fullName evidence="2">Uncharacterized protein</fullName>
    </submittedName>
</protein>
<feature type="transmembrane region" description="Helical" evidence="1">
    <location>
        <begin position="129"/>
        <end position="149"/>
    </location>
</feature>
<feature type="transmembrane region" description="Helical" evidence="1">
    <location>
        <begin position="40"/>
        <end position="60"/>
    </location>
</feature>
<evidence type="ECO:0000313" key="3">
    <source>
        <dbReference type="Proteomes" id="UP001218218"/>
    </source>
</evidence>
<sequence>MSHCVHYRNLERVVYTLSIVQLACNVATLILFSPEGDGDVLAVALLCGLILFSFFTAVTMHRMLSFARSSESDNSLSRVGGQYYVLLAQIPMWMVYILLWFSVTSSSSVLSISRTSCATARFLKHIECIPLGIEIVLAGIIPIASYFAARALRRRAVELHGTEMVAESVFGREYIPAWMAPHVADLGGDVRLPSGVN</sequence>
<comment type="caution">
    <text evidence="2">The sequence shown here is derived from an EMBL/GenBank/DDBJ whole genome shotgun (WGS) entry which is preliminary data.</text>
</comment>